<keyword evidence="5 6" id="KW-0472">Membrane</keyword>
<dbReference type="InterPro" id="IPR051791">
    <property type="entry name" value="Pra-immunoreactive"/>
</dbReference>
<evidence type="ECO:0000256" key="3">
    <source>
        <dbReference type="ARBA" id="ARBA00022692"/>
    </source>
</evidence>
<reference evidence="9" key="1">
    <citation type="submission" date="2023-07" db="EMBL/GenBank/DDBJ databases">
        <title>Draft genome sequence of Agarivorans aestuarii strain ZMCS4, a CAZymes producing bacteria isolated from the marine brown algae Clodostephus spongiosus.</title>
        <authorList>
            <person name="Lorente B."/>
            <person name="Cabral C."/>
            <person name="Frias J."/>
            <person name="Faria J."/>
            <person name="Toubarro D."/>
        </authorList>
    </citation>
    <scope>NUCLEOTIDE SEQUENCE [LARGE SCALE GENOMIC DNA]</scope>
    <source>
        <strain evidence="9">ZMCS4</strain>
    </source>
</reference>
<gene>
    <name evidence="8" type="ORF">SNR37_002977</name>
</gene>
<dbReference type="Pfam" id="PF06271">
    <property type="entry name" value="RDD"/>
    <property type="match status" value="1"/>
</dbReference>
<reference evidence="8 9" key="2">
    <citation type="submission" date="2023-12" db="EMBL/GenBank/DDBJ databases">
        <authorList>
            <consortium name="Cladostephus spongiosus"/>
            <person name="Lorente B."/>
            <person name="Cabral C."/>
            <person name="Frias J."/>
            <person name="Faria J."/>
            <person name="Toubarro D."/>
        </authorList>
    </citation>
    <scope>NUCLEOTIDE SEQUENCE [LARGE SCALE GENOMIC DNA]</scope>
    <source>
        <strain evidence="8 9">ZMCS4</strain>
    </source>
</reference>
<evidence type="ECO:0000256" key="4">
    <source>
        <dbReference type="ARBA" id="ARBA00022989"/>
    </source>
</evidence>
<feature type="domain" description="RDD" evidence="7">
    <location>
        <begin position="12"/>
        <end position="146"/>
    </location>
</feature>
<dbReference type="PANTHER" id="PTHR36115">
    <property type="entry name" value="PROLINE-RICH ANTIGEN HOMOLOG-RELATED"/>
    <property type="match status" value="1"/>
</dbReference>
<dbReference type="InterPro" id="IPR010432">
    <property type="entry name" value="RDD"/>
</dbReference>
<keyword evidence="9" id="KW-1185">Reference proteome</keyword>
<feature type="transmembrane region" description="Helical" evidence="6">
    <location>
        <begin position="69"/>
        <end position="87"/>
    </location>
</feature>
<feature type="transmembrane region" description="Helical" evidence="6">
    <location>
        <begin position="26"/>
        <end position="49"/>
    </location>
</feature>
<keyword evidence="2" id="KW-1003">Cell membrane</keyword>
<protein>
    <submittedName>
        <fullName evidence="8">RDD family protein</fullName>
    </submittedName>
</protein>
<evidence type="ECO:0000259" key="7">
    <source>
        <dbReference type="Pfam" id="PF06271"/>
    </source>
</evidence>
<dbReference type="RefSeq" id="WP_329774833.1">
    <property type="nucleotide sequence ID" value="NZ_JAYDYW010000005.1"/>
</dbReference>
<evidence type="ECO:0000256" key="1">
    <source>
        <dbReference type="ARBA" id="ARBA00004651"/>
    </source>
</evidence>
<comment type="subcellular location">
    <subcellularLocation>
        <location evidence="1">Cell membrane</location>
        <topology evidence="1">Multi-pass membrane protein</topology>
    </subcellularLocation>
</comment>
<sequence>MANASATTSLPTAGFFRRLGAYIYDALMAVAIGMVAAMLGLAMVAIATSIGAITLPEGMEHSTYMVSQIWFQGLIWGSIIMFYIWFWHNHGQTIGMRAWRLRVQNKDGSNISYTQALIRLFTSALGVGNLMVIVTKDNTAFQDIWGRCQVVTLPKK</sequence>
<evidence type="ECO:0000256" key="2">
    <source>
        <dbReference type="ARBA" id="ARBA00022475"/>
    </source>
</evidence>
<evidence type="ECO:0000313" key="9">
    <source>
        <dbReference type="Proteomes" id="UP001310248"/>
    </source>
</evidence>
<keyword evidence="3 6" id="KW-0812">Transmembrane</keyword>
<proteinExistence type="predicted"/>
<dbReference type="Proteomes" id="UP001310248">
    <property type="component" value="Unassembled WGS sequence"/>
</dbReference>
<dbReference type="EMBL" id="JAYDYW010000005">
    <property type="protein sequence ID" value="MEE1673552.1"/>
    <property type="molecule type" value="Genomic_DNA"/>
</dbReference>
<keyword evidence="4 6" id="KW-1133">Transmembrane helix</keyword>
<evidence type="ECO:0000256" key="5">
    <source>
        <dbReference type="ARBA" id="ARBA00023136"/>
    </source>
</evidence>
<name>A0ABU7G2D1_9ALTE</name>
<organism evidence="8 9">
    <name type="scientific">Agarivorans aestuarii</name>
    <dbReference type="NCBI Taxonomy" id="1563703"/>
    <lineage>
        <taxon>Bacteria</taxon>
        <taxon>Pseudomonadati</taxon>
        <taxon>Pseudomonadota</taxon>
        <taxon>Gammaproteobacteria</taxon>
        <taxon>Alteromonadales</taxon>
        <taxon>Alteromonadaceae</taxon>
        <taxon>Agarivorans</taxon>
    </lineage>
</organism>
<dbReference type="PANTHER" id="PTHR36115:SF10">
    <property type="entry name" value="RDD DOMAIN-CONTAINING PROTEIN"/>
    <property type="match status" value="1"/>
</dbReference>
<evidence type="ECO:0000256" key="6">
    <source>
        <dbReference type="SAM" id="Phobius"/>
    </source>
</evidence>
<accession>A0ABU7G2D1</accession>
<comment type="caution">
    <text evidence="8">The sequence shown here is derived from an EMBL/GenBank/DDBJ whole genome shotgun (WGS) entry which is preliminary data.</text>
</comment>
<evidence type="ECO:0000313" key="8">
    <source>
        <dbReference type="EMBL" id="MEE1673552.1"/>
    </source>
</evidence>